<sequence>MRSLDILGTPAEQPLDRVTQLVTRLLQMPIAWVSLIDENRHWFKSKAEIGTLEMLKDIASCAHALEVEDLLLVEQGRH</sequence>
<protein>
    <submittedName>
        <fullName evidence="1">Uncharacterized protein</fullName>
    </submittedName>
</protein>
<organism evidence="1 2">
    <name type="scientific">Pseudomonas asuensis</name>
    <dbReference type="NCBI Taxonomy" id="1825787"/>
    <lineage>
        <taxon>Bacteria</taxon>
        <taxon>Pseudomonadati</taxon>
        <taxon>Pseudomonadota</taxon>
        <taxon>Gammaproteobacteria</taxon>
        <taxon>Pseudomonadales</taxon>
        <taxon>Pseudomonadaceae</taxon>
        <taxon>Pseudomonas</taxon>
    </lineage>
</organism>
<dbReference type="RefSeq" id="WP_188866807.1">
    <property type="nucleotide sequence ID" value="NZ_BMNW01000006.1"/>
</dbReference>
<proteinExistence type="predicted"/>
<dbReference type="EMBL" id="BMNW01000006">
    <property type="protein sequence ID" value="GGM15972.1"/>
    <property type="molecule type" value="Genomic_DNA"/>
</dbReference>
<dbReference type="Proteomes" id="UP000616499">
    <property type="component" value="Unassembled WGS sequence"/>
</dbReference>
<evidence type="ECO:0000313" key="1">
    <source>
        <dbReference type="EMBL" id="GGM15972.1"/>
    </source>
</evidence>
<name>A0ABQ2GXM4_9PSED</name>
<keyword evidence="2" id="KW-1185">Reference proteome</keyword>
<reference evidence="2" key="1">
    <citation type="journal article" date="2019" name="Int. J. Syst. Evol. Microbiol.">
        <title>The Global Catalogue of Microorganisms (GCM) 10K type strain sequencing project: providing services to taxonomists for standard genome sequencing and annotation.</title>
        <authorList>
            <consortium name="The Broad Institute Genomics Platform"/>
            <consortium name="The Broad Institute Genome Sequencing Center for Infectious Disease"/>
            <person name="Wu L."/>
            <person name="Ma J."/>
        </authorList>
    </citation>
    <scope>NUCLEOTIDE SEQUENCE [LARGE SCALE GENOMIC DNA]</scope>
    <source>
        <strain evidence="2">JCM 13501</strain>
    </source>
</reference>
<comment type="caution">
    <text evidence="1">The sequence shown here is derived from an EMBL/GenBank/DDBJ whole genome shotgun (WGS) entry which is preliminary data.</text>
</comment>
<dbReference type="PANTHER" id="PTHR43102:SF2">
    <property type="entry name" value="GAF DOMAIN-CONTAINING PROTEIN"/>
    <property type="match status" value="1"/>
</dbReference>
<accession>A0ABQ2GXM4</accession>
<gene>
    <name evidence="1" type="ORF">GCM10009425_28550</name>
</gene>
<evidence type="ECO:0000313" key="2">
    <source>
        <dbReference type="Proteomes" id="UP000616499"/>
    </source>
</evidence>
<dbReference type="PANTHER" id="PTHR43102">
    <property type="entry name" value="SLR1143 PROTEIN"/>
    <property type="match status" value="1"/>
</dbReference>